<evidence type="ECO:0000313" key="1">
    <source>
        <dbReference type="EMBL" id="PSR92435.1"/>
    </source>
</evidence>
<reference evidence="1 2" key="1">
    <citation type="journal article" date="2018" name="Mycol. Prog.">
        <title>Coniella lustricola, a new species from submerged detritus.</title>
        <authorList>
            <person name="Raudabaugh D.B."/>
            <person name="Iturriaga T."/>
            <person name="Carver A."/>
            <person name="Mondo S."/>
            <person name="Pangilinan J."/>
            <person name="Lipzen A."/>
            <person name="He G."/>
            <person name="Amirebrahimi M."/>
            <person name="Grigoriev I.V."/>
            <person name="Miller A.N."/>
        </authorList>
    </citation>
    <scope>NUCLEOTIDE SEQUENCE [LARGE SCALE GENOMIC DNA]</scope>
    <source>
        <strain evidence="1 2">B22-T-1</strain>
    </source>
</reference>
<sequence>MAVSPIRQSLGMFARRRWTPLCPLSMSPTSPLSPPRCSQVQPALLAPFHSSQPRKFLETTEEITQFAMQVTGFLTVIAAWRTWQRVQVIRRARSEMAMPSGVSWLQDPRTKPETQAAFFAALQAGFDMAHAQPPARQHRALREATFSIPAELVRLNPDTPDINLIKLEDVGPVPSRPSSQKKDAATAWHAPEAFAPEDTRVFLYAKSKTAKADTVFLTINVDFPIEEVSKKEPIVTAERLNNVALRQATLGAFLAWYEVKGQKPGMKERFEPGPTMVVFILRDKAFISPFDPVKMAFTRPRTTSIVFGLTEPHTSKII</sequence>
<organism evidence="1 2">
    <name type="scientific">Coniella lustricola</name>
    <dbReference type="NCBI Taxonomy" id="2025994"/>
    <lineage>
        <taxon>Eukaryota</taxon>
        <taxon>Fungi</taxon>
        <taxon>Dikarya</taxon>
        <taxon>Ascomycota</taxon>
        <taxon>Pezizomycotina</taxon>
        <taxon>Sordariomycetes</taxon>
        <taxon>Sordariomycetidae</taxon>
        <taxon>Diaporthales</taxon>
        <taxon>Schizoparmaceae</taxon>
        <taxon>Coniella</taxon>
    </lineage>
</organism>
<gene>
    <name evidence="1" type="ORF">BD289DRAFT_179261</name>
</gene>
<dbReference type="OrthoDB" id="5240183at2759"/>
<accession>A0A2T3ADQ5</accession>
<dbReference type="InParanoid" id="A0A2T3ADQ5"/>
<proteinExistence type="predicted"/>
<dbReference type="EMBL" id="KZ678406">
    <property type="protein sequence ID" value="PSR92435.1"/>
    <property type="molecule type" value="Genomic_DNA"/>
</dbReference>
<dbReference type="Proteomes" id="UP000241462">
    <property type="component" value="Unassembled WGS sequence"/>
</dbReference>
<evidence type="ECO:0000313" key="2">
    <source>
        <dbReference type="Proteomes" id="UP000241462"/>
    </source>
</evidence>
<dbReference type="AlphaFoldDB" id="A0A2T3ADQ5"/>
<keyword evidence="2" id="KW-1185">Reference proteome</keyword>
<protein>
    <submittedName>
        <fullName evidence="1">Uncharacterized protein</fullName>
    </submittedName>
</protein>
<name>A0A2T3ADQ5_9PEZI</name>